<dbReference type="OrthoDB" id="9810518at2"/>
<sequence length="276" mass="29571">MIKTVASLGAAAEFNLDRFGLFTRFCLTTANWAVRWMVGRSRLYLLMPQFYAIGTRSIPVVMLVGLFVGAVLGVEAFDQFEAIGQESRLGGIIGISVLRQIGPVLAAVMIAGRVGGAISAELGSMKVTEQIDAIRVMGADPIDYLVVPRVIACLIMVPILTVFSNLMGVYGGHLVCVNALGVDSREYWDFSARFIGNWDVFTGLGKALIFGLAIGLIACYKGFHCGSGAQGVGRAATDAFVTSFIAIIVLNFFLAKFFKDIYVILFGHGGPTAFMG</sequence>
<feature type="transmembrane region" description="Helical" evidence="7">
    <location>
        <begin position="203"/>
        <end position="223"/>
    </location>
</feature>
<dbReference type="GO" id="GO:0043190">
    <property type="term" value="C:ATP-binding cassette (ABC) transporter complex"/>
    <property type="evidence" value="ECO:0007669"/>
    <property type="project" value="InterPro"/>
</dbReference>
<name>A0A518BXK8_9BACT</name>
<dbReference type="Pfam" id="PF02405">
    <property type="entry name" value="MlaE"/>
    <property type="match status" value="1"/>
</dbReference>
<dbReference type="PANTHER" id="PTHR30188:SF4">
    <property type="entry name" value="PROTEIN TRIGALACTOSYLDIACYLGLYCEROL 1, CHLOROPLASTIC"/>
    <property type="match status" value="1"/>
</dbReference>
<proteinExistence type="inferred from homology"/>
<keyword evidence="3" id="KW-0813">Transport</keyword>
<evidence type="ECO:0000256" key="7">
    <source>
        <dbReference type="RuleBase" id="RU362044"/>
    </source>
</evidence>
<comment type="subcellular location">
    <subcellularLocation>
        <location evidence="1">Membrane</location>
        <topology evidence="1">Multi-pass membrane protein</topology>
    </subcellularLocation>
</comment>
<evidence type="ECO:0000256" key="1">
    <source>
        <dbReference type="ARBA" id="ARBA00004141"/>
    </source>
</evidence>
<feature type="transmembrane region" description="Helical" evidence="7">
    <location>
        <begin position="21"/>
        <end position="38"/>
    </location>
</feature>
<evidence type="ECO:0000256" key="6">
    <source>
        <dbReference type="ARBA" id="ARBA00023136"/>
    </source>
</evidence>
<dbReference type="RefSeq" id="WP_145445909.1">
    <property type="nucleotide sequence ID" value="NZ_CP036280.1"/>
</dbReference>
<keyword evidence="9" id="KW-1185">Reference proteome</keyword>
<dbReference type="NCBIfam" id="TIGR00056">
    <property type="entry name" value="MlaE family lipid ABC transporter permease subunit"/>
    <property type="match status" value="1"/>
</dbReference>
<evidence type="ECO:0000256" key="5">
    <source>
        <dbReference type="ARBA" id="ARBA00022989"/>
    </source>
</evidence>
<reference evidence="8 9" key="1">
    <citation type="submission" date="2019-02" db="EMBL/GenBank/DDBJ databases">
        <title>Deep-cultivation of Planctomycetes and their phenomic and genomic characterization uncovers novel biology.</title>
        <authorList>
            <person name="Wiegand S."/>
            <person name="Jogler M."/>
            <person name="Boedeker C."/>
            <person name="Pinto D."/>
            <person name="Vollmers J."/>
            <person name="Rivas-Marin E."/>
            <person name="Kohn T."/>
            <person name="Peeters S.H."/>
            <person name="Heuer A."/>
            <person name="Rast P."/>
            <person name="Oberbeckmann S."/>
            <person name="Bunk B."/>
            <person name="Jeske O."/>
            <person name="Meyerdierks A."/>
            <person name="Storesund J.E."/>
            <person name="Kallscheuer N."/>
            <person name="Luecker S."/>
            <person name="Lage O.M."/>
            <person name="Pohl T."/>
            <person name="Merkel B.J."/>
            <person name="Hornburger P."/>
            <person name="Mueller R.-W."/>
            <person name="Bruemmer F."/>
            <person name="Labrenz M."/>
            <person name="Spormann A.M."/>
            <person name="Op den Camp H."/>
            <person name="Overmann J."/>
            <person name="Amann R."/>
            <person name="Jetten M.S.M."/>
            <person name="Mascher T."/>
            <person name="Medema M.H."/>
            <person name="Devos D.P."/>
            <person name="Kaster A.-K."/>
            <person name="Ovreas L."/>
            <person name="Rohde M."/>
            <person name="Galperin M.Y."/>
            <person name="Jogler C."/>
        </authorList>
    </citation>
    <scope>NUCLEOTIDE SEQUENCE [LARGE SCALE GENOMIC DNA]</scope>
    <source>
        <strain evidence="8 9">Pan265</strain>
    </source>
</reference>
<dbReference type="InterPro" id="IPR003453">
    <property type="entry name" value="ABC_MlaE_roteobac"/>
</dbReference>
<evidence type="ECO:0000313" key="9">
    <source>
        <dbReference type="Proteomes" id="UP000320386"/>
    </source>
</evidence>
<keyword evidence="4 7" id="KW-0812">Transmembrane</keyword>
<dbReference type="GO" id="GO:0005548">
    <property type="term" value="F:phospholipid transporter activity"/>
    <property type="evidence" value="ECO:0007669"/>
    <property type="project" value="TreeGrafter"/>
</dbReference>
<keyword evidence="5 7" id="KW-1133">Transmembrane helix</keyword>
<evidence type="ECO:0000313" key="8">
    <source>
        <dbReference type="EMBL" id="QDU71712.1"/>
    </source>
</evidence>
<organism evidence="8 9">
    <name type="scientific">Mucisphaera calidilacus</name>
    <dbReference type="NCBI Taxonomy" id="2527982"/>
    <lineage>
        <taxon>Bacteria</taxon>
        <taxon>Pseudomonadati</taxon>
        <taxon>Planctomycetota</taxon>
        <taxon>Phycisphaerae</taxon>
        <taxon>Phycisphaerales</taxon>
        <taxon>Phycisphaeraceae</taxon>
        <taxon>Mucisphaera</taxon>
    </lineage>
</organism>
<evidence type="ECO:0000256" key="4">
    <source>
        <dbReference type="ARBA" id="ARBA00022692"/>
    </source>
</evidence>
<accession>A0A518BXK8</accession>
<feature type="transmembrane region" description="Helical" evidence="7">
    <location>
        <begin position="89"/>
        <end position="112"/>
    </location>
</feature>
<protein>
    <submittedName>
        <fullName evidence="8">ABC transport permease subunit MlaE</fullName>
    </submittedName>
</protein>
<comment type="similarity">
    <text evidence="2 7">Belongs to the MlaE permease family.</text>
</comment>
<gene>
    <name evidence="8" type="primary">mlaE_2</name>
    <name evidence="8" type="ORF">Pan265_15640</name>
</gene>
<dbReference type="KEGG" id="mcad:Pan265_15640"/>
<dbReference type="InterPro" id="IPR030802">
    <property type="entry name" value="Permease_MalE"/>
</dbReference>
<dbReference type="AlphaFoldDB" id="A0A518BXK8"/>
<evidence type="ECO:0000256" key="2">
    <source>
        <dbReference type="ARBA" id="ARBA00007556"/>
    </source>
</evidence>
<feature type="transmembrane region" description="Helical" evidence="7">
    <location>
        <begin position="235"/>
        <end position="254"/>
    </location>
</feature>
<dbReference type="Proteomes" id="UP000320386">
    <property type="component" value="Chromosome"/>
</dbReference>
<feature type="transmembrane region" description="Helical" evidence="7">
    <location>
        <begin position="144"/>
        <end position="163"/>
    </location>
</feature>
<dbReference type="PANTHER" id="PTHR30188">
    <property type="entry name" value="ABC TRANSPORTER PERMEASE PROTEIN-RELATED"/>
    <property type="match status" value="1"/>
</dbReference>
<keyword evidence="6 7" id="KW-0472">Membrane</keyword>
<evidence type="ECO:0000256" key="3">
    <source>
        <dbReference type="ARBA" id="ARBA00022448"/>
    </source>
</evidence>
<dbReference type="EMBL" id="CP036280">
    <property type="protein sequence ID" value="QDU71712.1"/>
    <property type="molecule type" value="Genomic_DNA"/>
</dbReference>
<feature type="transmembrane region" description="Helical" evidence="7">
    <location>
        <begin position="58"/>
        <end position="77"/>
    </location>
</feature>